<evidence type="ECO:0000313" key="2">
    <source>
        <dbReference type="EMBL" id="GAA1875555.1"/>
    </source>
</evidence>
<evidence type="ECO:0000256" key="1">
    <source>
        <dbReference type="SAM" id="MobiDB-lite"/>
    </source>
</evidence>
<sequence length="126" mass="12985">MAWATRTEVGAAGAALAATAVTTPAGSASAAAIATARRRRTSRGKAKGTGAHLAVSSSSCGAPSSERWERAGETLRPLKGFIRSEPIMHEAADRVQTDPESATRGGRPADTRRPAGWPRDHPASPS</sequence>
<name>A0ABN2NQC7_9MICO</name>
<feature type="region of interest" description="Disordered" evidence="1">
    <location>
        <begin position="19"/>
        <end position="126"/>
    </location>
</feature>
<feature type="compositionally biased region" description="Low complexity" evidence="1">
    <location>
        <begin position="56"/>
        <end position="65"/>
    </location>
</feature>
<feature type="compositionally biased region" description="Basic and acidic residues" evidence="1">
    <location>
        <begin position="86"/>
        <end position="97"/>
    </location>
</feature>
<evidence type="ECO:0008006" key="4">
    <source>
        <dbReference type="Google" id="ProtNLM"/>
    </source>
</evidence>
<comment type="caution">
    <text evidence="2">The sequence shown here is derived from an EMBL/GenBank/DDBJ whole genome shotgun (WGS) entry which is preliminary data.</text>
</comment>
<feature type="compositionally biased region" description="Low complexity" evidence="1">
    <location>
        <begin position="19"/>
        <end position="35"/>
    </location>
</feature>
<proteinExistence type="predicted"/>
<protein>
    <recommendedName>
        <fullName evidence="4">Secreted protein</fullName>
    </recommendedName>
</protein>
<organism evidence="2 3">
    <name type="scientific">Myceligenerans crystallogenes</name>
    <dbReference type="NCBI Taxonomy" id="316335"/>
    <lineage>
        <taxon>Bacteria</taxon>
        <taxon>Bacillati</taxon>
        <taxon>Actinomycetota</taxon>
        <taxon>Actinomycetes</taxon>
        <taxon>Micrococcales</taxon>
        <taxon>Promicromonosporaceae</taxon>
        <taxon>Myceligenerans</taxon>
    </lineage>
</organism>
<feature type="compositionally biased region" description="Basic and acidic residues" evidence="1">
    <location>
        <begin position="107"/>
        <end position="126"/>
    </location>
</feature>
<accession>A0ABN2NQC7</accession>
<dbReference type="EMBL" id="BAAANL010000011">
    <property type="protein sequence ID" value="GAA1875555.1"/>
    <property type="molecule type" value="Genomic_DNA"/>
</dbReference>
<gene>
    <name evidence="2" type="ORF">GCM10009751_39110</name>
</gene>
<evidence type="ECO:0000313" key="3">
    <source>
        <dbReference type="Proteomes" id="UP001501094"/>
    </source>
</evidence>
<feature type="compositionally biased region" description="Basic residues" evidence="1">
    <location>
        <begin position="36"/>
        <end position="46"/>
    </location>
</feature>
<keyword evidence="3" id="KW-1185">Reference proteome</keyword>
<reference evidence="2 3" key="1">
    <citation type="journal article" date="2019" name="Int. J. Syst. Evol. Microbiol.">
        <title>The Global Catalogue of Microorganisms (GCM) 10K type strain sequencing project: providing services to taxonomists for standard genome sequencing and annotation.</title>
        <authorList>
            <consortium name="The Broad Institute Genomics Platform"/>
            <consortium name="The Broad Institute Genome Sequencing Center for Infectious Disease"/>
            <person name="Wu L."/>
            <person name="Ma J."/>
        </authorList>
    </citation>
    <scope>NUCLEOTIDE SEQUENCE [LARGE SCALE GENOMIC DNA]</scope>
    <source>
        <strain evidence="2 3">JCM 14326</strain>
    </source>
</reference>
<dbReference type="Proteomes" id="UP001501094">
    <property type="component" value="Unassembled WGS sequence"/>
</dbReference>